<keyword evidence="4" id="KW-1185">Reference proteome</keyword>
<sequence>MISSTYSYISSYEINGAFNSYGISEVVETKNAKFPVGTLVTSPYIRWEEQTVLPSSIAKDLTILPAEVRDSKIPLSAYIGVLGMHSFTAYGSLLDIGQPKAGETIYISAASGAVGQLVGQIARLKGLRVIGSVGSDDKVDYLLKELRFDAAFNYKKEKIVDSLRAAAPEGIDIYYENVGGEALEAALEVLKPHGRIIACGMVSGYNSGEGYNVKNLFQIVTKRLTIKGFLVVDFNEELNERFRKDVSEWILNGDIVYKEDITEGLDDAPEAFVGLFHGKNFGKALVKITDL</sequence>
<dbReference type="PANTHER" id="PTHR43205">
    <property type="entry name" value="PROSTAGLANDIN REDUCTASE"/>
    <property type="match status" value="1"/>
</dbReference>
<dbReference type="SUPFAM" id="SSF50129">
    <property type="entry name" value="GroES-like"/>
    <property type="match status" value="2"/>
</dbReference>
<comment type="caution">
    <text evidence="3">The sequence shown here is derived from an EMBL/GenBank/DDBJ whole genome shotgun (WGS) entry which is preliminary data.</text>
</comment>
<organism evidence="3 4">
    <name type="scientific">Entomortierella chlamydospora</name>
    <dbReference type="NCBI Taxonomy" id="101097"/>
    <lineage>
        <taxon>Eukaryota</taxon>
        <taxon>Fungi</taxon>
        <taxon>Fungi incertae sedis</taxon>
        <taxon>Mucoromycota</taxon>
        <taxon>Mortierellomycotina</taxon>
        <taxon>Mortierellomycetes</taxon>
        <taxon>Mortierellales</taxon>
        <taxon>Mortierellaceae</taxon>
        <taxon>Entomortierella</taxon>
    </lineage>
</organism>
<dbReference type="InterPro" id="IPR036291">
    <property type="entry name" value="NAD(P)-bd_dom_sf"/>
</dbReference>
<dbReference type="Gene3D" id="3.90.180.10">
    <property type="entry name" value="Medium-chain alcohol dehydrogenases, catalytic domain"/>
    <property type="match status" value="1"/>
</dbReference>
<dbReference type="InterPro" id="IPR020843">
    <property type="entry name" value="ER"/>
</dbReference>
<dbReference type="EMBL" id="JAAAID010000422">
    <property type="protein sequence ID" value="KAG0017694.1"/>
    <property type="molecule type" value="Genomic_DNA"/>
</dbReference>
<dbReference type="Gene3D" id="3.40.50.720">
    <property type="entry name" value="NAD(P)-binding Rossmann-like Domain"/>
    <property type="match status" value="1"/>
</dbReference>
<dbReference type="FunFam" id="3.40.50.720:FF:000121">
    <property type="entry name" value="Prostaglandin reductase 2"/>
    <property type="match status" value="1"/>
</dbReference>
<reference evidence="3" key="1">
    <citation type="journal article" date="2020" name="Fungal Divers.">
        <title>Resolving the Mortierellaceae phylogeny through synthesis of multi-gene phylogenetics and phylogenomics.</title>
        <authorList>
            <person name="Vandepol N."/>
            <person name="Liber J."/>
            <person name="Desiro A."/>
            <person name="Na H."/>
            <person name="Kennedy M."/>
            <person name="Barry K."/>
            <person name="Grigoriev I.V."/>
            <person name="Miller A.N."/>
            <person name="O'Donnell K."/>
            <person name="Stajich J.E."/>
            <person name="Bonito G."/>
        </authorList>
    </citation>
    <scope>NUCLEOTIDE SEQUENCE</scope>
    <source>
        <strain evidence="3">NRRL 2769</strain>
    </source>
</reference>
<dbReference type="PANTHER" id="PTHR43205:SF7">
    <property type="entry name" value="PROSTAGLANDIN REDUCTASE 1"/>
    <property type="match status" value="1"/>
</dbReference>
<evidence type="ECO:0000313" key="3">
    <source>
        <dbReference type="EMBL" id="KAG0017694.1"/>
    </source>
</evidence>
<dbReference type="Pfam" id="PF00107">
    <property type="entry name" value="ADH_zinc_N"/>
    <property type="match status" value="1"/>
</dbReference>
<feature type="domain" description="Enoyl reductase (ER)" evidence="2">
    <location>
        <begin position="37"/>
        <end position="286"/>
    </location>
</feature>
<evidence type="ECO:0000313" key="4">
    <source>
        <dbReference type="Proteomes" id="UP000703661"/>
    </source>
</evidence>
<accession>A0A9P6T1T3</accession>
<evidence type="ECO:0000259" key="2">
    <source>
        <dbReference type="SMART" id="SM00829"/>
    </source>
</evidence>
<dbReference type="Proteomes" id="UP000703661">
    <property type="component" value="Unassembled WGS sequence"/>
</dbReference>
<proteinExistence type="predicted"/>
<dbReference type="GO" id="GO:0016628">
    <property type="term" value="F:oxidoreductase activity, acting on the CH-CH group of donors, NAD or NADP as acceptor"/>
    <property type="evidence" value="ECO:0007669"/>
    <property type="project" value="InterPro"/>
</dbReference>
<dbReference type="AlphaFoldDB" id="A0A9P6T1T3"/>
<gene>
    <name evidence="3" type="ORF">BGZ80_008009</name>
</gene>
<keyword evidence="1" id="KW-0560">Oxidoreductase</keyword>
<dbReference type="SUPFAM" id="SSF51735">
    <property type="entry name" value="NAD(P)-binding Rossmann-fold domains"/>
    <property type="match status" value="1"/>
</dbReference>
<dbReference type="InterPro" id="IPR045010">
    <property type="entry name" value="MDR_fam"/>
</dbReference>
<evidence type="ECO:0000256" key="1">
    <source>
        <dbReference type="ARBA" id="ARBA00023002"/>
    </source>
</evidence>
<dbReference type="InterPro" id="IPR013149">
    <property type="entry name" value="ADH-like_C"/>
</dbReference>
<dbReference type="SMART" id="SM00829">
    <property type="entry name" value="PKS_ER"/>
    <property type="match status" value="1"/>
</dbReference>
<dbReference type="CDD" id="cd05288">
    <property type="entry name" value="PGDH"/>
    <property type="match status" value="1"/>
</dbReference>
<name>A0A9P6T1T3_9FUNG</name>
<dbReference type="InterPro" id="IPR011032">
    <property type="entry name" value="GroES-like_sf"/>
</dbReference>
<protein>
    <recommendedName>
        <fullName evidence="2">Enoyl reductase (ER) domain-containing protein</fullName>
    </recommendedName>
</protein>